<dbReference type="EMBL" id="CM047580">
    <property type="protein sequence ID" value="KAI9921578.1"/>
    <property type="molecule type" value="Genomic_DNA"/>
</dbReference>
<comment type="caution">
    <text evidence="1">The sequence shown here is derived from an EMBL/GenBank/DDBJ whole genome shotgun (WGS) entry which is preliminary data.</text>
</comment>
<accession>A0ACC0WRQ2</accession>
<sequence>MEDVSSSMVSWLTSILMDTSNCAMVCGWTSYMLHGGHKVCNGLWLDEQCVSWWWYSVQWCVGWTSNVLNGGRILCNCVWGWTSNVLNGGRIRSSSVTNSLSHHSQRHMNQTASSKPKTKFSSRNLNAVFKTPLRTKPLPENVTRPLRRPDSRMLVLGRAAVAPPAPLNTPSIKREIQLHNPPVSLVPASSNWADNAAKSKAPEQLPEVDEELATATSAKIWTPESVATRLNDTGKTSGRWGDDAVDDDIIQHKIVRQRQQEEEFPHLKDALENTKICHRQPLAVGRAAGRWAHFNDEEMKQCFSQDNHWRYDHDRRDEDDRWCDTASGQESQHFTVPLASSRFHTYFSRSDVRFDMVLTSECEDSGLRRNSDQMKWNSILLHPENALLENAEGSCVHTPQLPTEDSTQVREALRSGRPDDRSQFKSNEWLENIKPSSPVAEETRSSTESSTYSSSSSSPSLPHHQQSLQHQKMLFDPKSGNMINARDMTRHVKRQTDEGSRSKDRESTQKLLDSKWEAQSKASTSSEIGKAEHKENEVAPRVVDGDLSAVAVATEQKATVEDTSLASAILSVAVESTTGHPDIEMVTKSSKGSYPGRSHLTMKQPSQQKTGSRKTRLSHSSRPSTSRTTQREEQIHSARSCTVSNRRESRRFGSDKTGGCIWRKVLVRHDQSDTERNELVQNVRDFPTGVAPKPETNDADTPMRLIAEESHVGEDKASDVRLESNGFETVKSRRTALYEKKQHREPVVSMEAKVDYVRSKTKYRHASWKKCAYLQSKGEEVEENSSGTCEEVSSVDAQSSSKPRAKAATNRRSNDEMHKKRESKCLSKPTKRRSGRRNKEVVSTMKVDKDANTKTAVNVRLSEQVAGEAPVESSLFKESARVTPAARTSVRSKRERHDDHSRNNSNCSGNEEKLRVSNDASPTKKNELSKPLGSAQSVKALTANKARAPGSANARPKQVRQVYVQKIRAPKPTTASV</sequence>
<evidence type="ECO:0000313" key="1">
    <source>
        <dbReference type="EMBL" id="KAI9921578.1"/>
    </source>
</evidence>
<evidence type="ECO:0000313" key="2">
    <source>
        <dbReference type="Proteomes" id="UP001163321"/>
    </source>
</evidence>
<protein>
    <submittedName>
        <fullName evidence="1">Uncharacterized protein</fullName>
    </submittedName>
</protein>
<name>A0ACC0WRQ2_9STRA</name>
<organism evidence="1 2">
    <name type="scientific">Peronosclerospora sorghi</name>
    <dbReference type="NCBI Taxonomy" id="230839"/>
    <lineage>
        <taxon>Eukaryota</taxon>
        <taxon>Sar</taxon>
        <taxon>Stramenopiles</taxon>
        <taxon>Oomycota</taxon>
        <taxon>Peronosporomycetes</taxon>
        <taxon>Peronosporales</taxon>
        <taxon>Peronosporaceae</taxon>
        <taxon>Peronosclerospora</taxon>
    </lineage>
</organism>
<keyword evidence="2" id="KW-1185">Reference proteome</keyword>
<gene>
    <name evidence="1" type="ORF">PsorP6_001365</name>
</gene>
<proteinExistence type="predicted"/>
<dbReference type="Proteomes" id="UP001163321">
    <property type="component" value="Chromosome 1"/>
</dbReference>
<reference evidence="1 2" key="1">
    <citation type="journal article" date="2022" name="bioRxiv">
        <title>The genome of the oomycete Peronosclerospora sorghi, a cosmopolitan pathogen of maize and sorghum, is inflated with dispersed pseudogenes.</title>
        <authorList>
            <person name="Fletcher K."/>
            <person name="Martin F."/>
            <person name="Isakeit T."/>
            <person name="Cavanaugh K."/>
            <person name="Magill C."/>
            <person name="Michelmore R."/>
        </authorList>
    </citation>
    <scope>NUCLEOTIDE SEQUENCE [LARGE SCALE GENOMIC DNA]</scope>
    <source>
        <strain evidence="1">P6</strain>
    </source>
</reference>